<dbReference type="KEGG" id="ssau:H8M03_11830"/>
<dbReference type="Pfam" id="PF14534">
    <property type="entry name" value="DUF4440"/>
    <property type="match status" value="1"/>
</dbReference>
<dbReference type="AlphaFoldDB" id="A0A7G9L221"/>
<dbReference type="Proteomes" id="UP000515861">
    <property type="component" value="Chromosome"/>
</dbReference>
<dbReference type="Gene3D" id="3.10.450.50">
    <property type="match status" value="1"/>
</dbReference>
<keyword evidence="3" id="KW-1185">Reference proteome</keyword>
<reference evidence="2 3" key="1">
    <citation type="submission" date="2020-08" db="EMBL/GenBank/DDBJ databases">
        <title>Sphingomonas sp. sand1-3 16S ribosomal RNA gene Genome sequencing and assembly.</title>
        <authorList>
            <person name="Kang M."/>
        </authorList>
    </citation>
    <scope>NUCLEOTIDE SEQUENCE [LARGE SCALE GENOMIC DNA]</scope>
    <source>
        <strain evidence="3">sand1-3</strain>
    </source>
</reference>
<protein>
    <submittedName>
        <fullName evidence="2">DUF4440 domain-containing protein</fullName>
    </submittedName>
</protein>
<dbReference type="EMBL" id="CP060697">
    <property type="protein sequence ID" value="QNM82670.1"/>
    <property type="molecule type" value="Genomic_DNA"/>
</dbReference>
<dbReference type="SUPFAM" id="SSF54427">
    <property type="entry name" value="NTF2-like"/>
    <property type="match status" value="1"/>
</dbReference>
<dbReference type="InterPro" id="IPR027843">
    <property type="entry name" value="DUF4440"/>
</dbReference>
<sequence>MADIHAIIETMEHRLMRAWLTGDTKTLKALTSRNFRMVVGSKPAVILDSKSWLAAAGVRFRCKSYRFGDIYARSVAGVAVFATQLDLEATLDREDWSGKMWVTDLWKKSRVRRRWHQVERILSLQDERSDVAAGVRSLQLWR</sequence>
<proteinExistence type="predicted"/>
<evidence type="ECO:0000313" key="2">
    <source>
        <dbReference type="EMBL" id="QNM82670.1"/>
    </source>
</evidence>
<gene>
    <name evidence="2" type="ORF">H8M03_11830</name>
</gene>
<feature type="domain" description="DUF4440" evidence="1">
    <location>
        <begin position="8"/>
        <end position="115"/>
    </location>
</feature>
<accession>A0A7G9L221</accession>
<name>A0A7G9L221_9SPHN</name>
<dbReference type="RefSeq" id="WP_187479625.1">
    <property type="nucleotide sequence ID" value="NZ_CP060697.1"/>
</dbReference>
<evidence type="ECO:0000259" key="1">
    <source>
        <dbReference type="Pfam" id="PF14534"/>
    </source>
</evidence>
<dbReference type="InterPro" id="IPR032710">
    <property type="entry name" value="NTF2-like_dom_sf"/>
</dbReference>
<evidence type="ECO:0000313" key="3">
    <source>
        <dbReference type="Proteomes" id="UP000515861"/>
    </source>
</evidence>
<organism evidence="2 3">
    <name type="scientific">Sphingomonas sabuli</name>
    <dbReference type="NCBI Taxonomy" id="2764186"/>
    <lineage>
        <taxon>Bacteria</taxon>
        <taxon>Pseudomonadati</taxon>
        <taxon>Pseudomonadota</taxon>
        <taxon>Alphaproteobacteria</taxon>
        <taxon>Sphingomonadales</taxon>
        <taxon>Sphingomonadaceae</taxon>
        <taxon>Sphingomonas</taxon>
    </lineage>
</organism>